<name>A0A7Y0R167_VIBAL</name>
<evidence type="ECO:0000256" key="2">
    <source>
        <dbReference type="ARBA" id="ARBA00022723"/>
    </source>
</evidence>
<keyword evidence="5" id="KW-0464">Manganese</keyword>
<dbReference type="GO" id="GO:0046872">
    <property type="term" value="F:metal ion binding"/>
    <property type="evidence" value="ECO:0007669"/>
    <property type="project" value="UniProtKB-KW"/>
</dbReference>
<feature type="non-terminal residue" evidence="8">
    <location>
        <position position="1"/>
    </location>
</feature>
<keyword evidence="4" id="KW-0520">NAD</keyword>
<dbReference type="Pfam" id="PF11975">
    <property type="entry name" value="Glyco_hydro_4C"/>
    <property type="match status" value="1"/>
</dbReference>
<keyword evidence="3" id="KW-0378">Hydrolase</keyword>
<evidence type="ECO:0000256" key="6">
    <source>
        <dbReference type="ARBA" id="ARBA00023295"/>
    </source>
</evidence>
<dbReference type="Proteomes" id="UP000565155">
    <property type="component" value="Unassembled WGS sequence"/>
</dbReference>
<dbReference type="GO" id="GO:0016616">
    <property type="term" value="F:oxidoreductase activity, acting on the CH-OH group of donors, NAD or NADP as acceptor"/>
    <property type="evidence" value="ECO:0007669"/>
    <property type="project" value="InterPro"/>
</dbReference>
<comment type="caution">
    <text evidence="8">The sequence shown here is derived from an EMBL/GenBank/DDBJ whole genome shotgun (WGS) entry which is preliminary data.</text>
</comment>
<feature type="domain" description="Glycosyl hydrolase family 4 C-terminal" evidence="7">
    <location>
        <begin position="2"/>
        <end position="75"/>
    </location>
</feature>
<evidence type="ECO:0000256" key="3">
    <source>
        <dbReference type="ARBA" id="ARBA00022801"/>
    </source>
</evidence>
<proteinExistence type="predicted"/>
<protein>
    <submittedName>
        <fullName evidence="8">6-phospho-beta-glucosidase</fullName>
    </submittedName>
</protein>
<evidence type="ECO:0000313" key="9">
    <source>
        <dbReference type="Proteomes" id="UP000565155"/>
    </source>
</evidence>
<dbReference type="GO" id="GO:0004553">
    <property type="term" value="F:hydrolase activity, hydrolyzing O-glycosyl compounds"/>
    <property type="evidence" value="ECO:0007669"/>
    <property type="project" value="InterPro"/>
</dbReference>
<dbReference type="AlphaFoldDB" id="A0A7Y0R167"/>
<accession>A0A7Y0R167</accession>
<keyword evidence="2" id="KW-0479">Metal-binding</keyword>
<dbReference type="EMBL" id="JABCMA010001073">
    <property type="protein sequence ID" value="NMR77783.1"/>
    <property type="molecule type" value="Genomic_DNA"/>
</dbReference>
<dbReference type="PANTHER" id="PTHR32092">
    <property type="entry name" value="6-PHOSPHO-BETA-GLUCOSIDASE-RELATED"/>
    <property type="match status" value="1"/>
</dbReference>
<gene>
    <name evidence="8" type="ORF">HKB35_29835</name>
</gene>
<sequence>PHQGHVTNIPADWTVEMTCRIGRDGAIPHPRLTRFDDKVNGLVHLIKSFEIAASRAAISGNMEDLLLAMNLNPLIHSDNDARLVARELLLAHREHLPNFAAAIDALA</sequence>
<evidence type="ECO:0000259" key="7">
    <source>
        <dbReference type="Pfam" id="PF11975"/>
    </source>
</evidence>
<evidence type="ECO:0000256" key="5">
    <source>
        <dbReference type="ARBA" id="ARBA00023211"/>
    </source>
</evidence>
<dbReference type="PANTHER" id="PTHR32092:SF5">
    <property type="entry name" value="6-PHOSPHO-BETA-GLUCOSIDASE"/>
    <property type="match status" value="1"/>
</dbReference>
<dbReference type="GO" id="GO:0005975">
    <property type="term" value="P:carbohydrate metabolic process"/>
    <property type="evidence" value="ECO:0007669"/>
    <property type="project" value="InterPro"/>
</dbReference>
<dbReference type="SUPFAM" id="SSF56327">
    <property type="entry name" value="LDH C-terminal domain-like"/>
    <property type="match status" value="1"/>
</dbReference>
<dbReference type="InterPro" id="IPR001088">
    <property type="entry name" value="Glyco_hydro_4"/>
</dbReference>
<evidence type="ECO:0000256" key="4">
    <source>
        <dbReference type="ARBA" id="ARBA00023027"/>
    </source>
</evidence>
<keyword evidence="6" id="KW-0326">Glycosidase</keyword>
<reference evidence="8 9" key="1">
    <citation type="submission" date="2020-04" db="EMBL/GenBank/DDBJ databases">
        <title>Whole-genome sequencing of Vibrio spp. from China reveals different genetic environments of blaCTX-M-14 among diverse lineages.</title>
        <authorList>
            <person name="Zheng Z."/>
            <person name="Ye L."/>
            <person name="Chen S."/>
        </authorList>
    </citation>
    <scope>NUCLEOTIDE SEQUENCE [LARGE SCALE GENOMIC DNA]</scope>
    <source>
        <strain evidence="8 9">Vb1636</strain>
    </source>
</reference>
<dbReference type="InterPro" id="IPR015955">
    <property type="entry name" value="Lactate_DH/Glyco_Ohase_4_C"/>
</dbReference>
<dbReference type="InterPro" id="IPR022616">
    <property type="entry name" value="Glyco_hydro_4_C"/>
</dbReference>
<comment type="cofactor">
    <cofactor evidence="1">
        <name>NAD(+)</name>
        <dbReference type="ChEBI" id="CHEBI:57540"/>
    </cofactor>
</comment>
<evidence type="ECO:0000256" key="1">
    <source>
        <dbReference type="ARBA" id="ARBA00001911"/>
    </source>
</evidence>
<evidence type="ECO:0000313" key="8">
    <source>
        <dbReference type="EMBL" id="NMR77783.1"/>
    </source>
</evidence>
<dbReference type="Gene3D" id="3.90.110.10">
    <property type="entry name" value="Lactate dehydrogenase/glycoside hydrolase, family 4, C-terminal"/>
    <property type="match status" value="1"/>
</dbReference>
<organism evidence="8 9">
    <name type="scientific">Vibrio alginolyticus</name>
    <dbReference type="NCBI Taxonomy" id="663"/>
    <lineage>
        <taxon>Bacteria</taxon>
        <taxon>Pseudomonadati</taxon>
        <taxon>Pseudomonadota</taxon>
        <taxon>Gammaproteobacteria</taxon>
        <taxon>Vibrionales</taxon>
        <taxon>Vibrionaceae</taxon>
        <taxon>Vibrio</taxon>
    </lineage>
</organism>